<proteinExistence type="predicted"/>
<evidence type="ECO:0000313" key="1">
    <source>
        <dbReference type="EMBL" id="MFF5899136.1"/>
    </source>
</evidence>
<dbReference type="RefSeq" id="WP_387905858.1">
    <property type="nucleotide sequence ID" value="NZ_JBIBEG010000007.1"/>
</dbReference>
<evidence type="ECO:0000313" key="2">
    <source>
        <dbReference type="Proteomes" id="UP001602322"/>
    </source>
</evidence>
<reference evidence="1 2" key="1">
    <citation type="submission" date="2024-10" db="EMBL/GenBank/DDBJ databases">
        <title>The Natural Products Discovery Center: Release of the First 8490 Sequenced Strains for Exploring Actinobacteria Biosynthetic Diversity.</title>
        <authorList>
            <person name="Kalkreuter E."/>
            <person name="Kautsar S.A."/>
            <person name="Yang D."/>
            <person name="Bader C.D."/>
            <person name="Teijaro C.N."/>
            <person name="Fluegel L."/>
            <person name="Davis C.M."/>
            <person name="Simpson J.R."/>
            <person name="Lauterbach L."/>
            <person name="Steele A.D."/>
            <person name="Gui C."/>
            <person name="Meng S."/>
            <person name="Li G."/>
            <person name="Viehrig K."/>
            <person name="Ye F."/>
            <person name="Su P."/>
            <person name="Kiefer A.F."/>
            <person name="Nichols A."/>
            <person name="Cepeda A.J."/>
            <person name="Yan W."/>
            <person name="Fan B."/>
            <person name="Jiang Y."/>
            <person name="Adhikari A."/>
            <person name="Zheng C.-J."/>
            <person name="Schuster L."/>
            <person name="Cowan T.M."/>
            <person name="Smanski M.J."/>
            <person name="Chevrette M.G."/>
            <person name="De Carvalho L.P.S."/>
            <person name="Shen B."/>
        </authorList>
    </citation>
    <scope>NUCLEOTIDE SEQUENCE [LARGE SCALE GENOMIC DNA]</scope>
    <source>
        <strain evidence="1 2">NPDC012540</strain>
    </source>
</reference>
<dbReference type="Proteomes" id="UP001602322">
    <property type="component" value="Unassembled WGS sequence"/>
</dbReference>
<organism evidence="1 2">
    <name type="scientific">Streptomyces argenteolus</name>
    <dbReference type="NCBI Taxonomy" id="67274"/>
    <lineage>
        <taxon>Bacteria</taxon>
        <taxon>Bacillati</taxon>
        <taxon>Actinomycetota</taxon>
        <taxon>Actinomycetes</taxon>
        <taxon>Kitasatosporales</taxon>
        <taxon>Streptomycetaceae</taxon>
        <taxon>Streptomyces</taxon>
    </lineage>
</organism>
<sequence>MTEPGPVRVVGIDDFVLLKGHAHATPLADSEARQPLDVQTAG</sequence>
<accession>A0ABW6XBL3</accession>
<dbReference type="EMBL" id="JBIBEG010000007">
    <property type="protein sequence ID" value="MFF5899136.1"/>
    <property type="molecule type" value="Genomic_DNA"/>
</dbReference>
<comment type="caution">
    <text evidence="1">The sequence shown here is derived from an EMBL/GenBank/DDBJ whole genome shotgun (WGS) entry which is preliminary data.</text>
</comment>
<protein>
    <submittedName>
        <fullName evidence="1">Uncharacterized protein</fullName>
    </submittedName>
</protein>
<keyword evidence="2" id="KW-1185">Reference proteome</keyword>
<gene>
    <name evidence="1" type="ORF">ACFY8O_24890</name>
</gene>
<name>A0ABW6XBL3_9ACTN</name>